<evidence type="ECO:0000259" key="13">
    <source>
        <dbReference type="Pfam" id="PF16911"/>
    </source>
</evidence>
<evidence type="ECO:0000256" key="6">
    <source>
        <dbReference type="ARBA" id="ARBA00013449"/>
    </source>
</evidence>
<dbReference type="RefSeq" id="WP_357779471.1">
    <property type="nucleotide sequence ID" value="NZ_JBFAKC010000001.1"/>
</dbReference>
<keyword evidence="9 14" id="KW-0012">Acyltransferase</keyword>
<keyword evidence="8" id="KW-0808">Transferase</keyword>
<comment type="caution">
    <text evidence="14">The sequence shown here is derived from an EMBL/GenBank/DDBJ whole genome shotgun (WGS) entry which is preliminary data.</text>
</comment>
<evidence type="ECO:0000256" key="2">
    <source>
        <dbReference type="ARBA" id="ARBA00000625"/>
    </source>
</evidence>
<evidence type="ECO:0000256" key="10">
    <source>
        <dbReference type="ARBA" id="ARBA00030465"/>
    </source>
</evidence>
<evidence type="ECO:0000256" key="8">
    <source>
        <dbReference type="ARBA" id="ARBA00022679"/>
    </source>
</evidence>
<keyword evidence="7" id="KW-0444">Lipid biosynthesis</keyword>
<dbReference type="Proteomes" id="UP001551695">
    <property type="component" value="Unassembled WGS sequence"/>
</dbReference>
<keyword evidence="15" id="KW-1185">Reference proteome</keyword>
<evidence type="ECO:0000256" key="12">
    <source>
        <dbReference type="ARBA" id="ARBA00033407"/>
    </source>
</evidence>
<dbReference type="Pfam" id="PF16911">
    <property type="entry name" value="PapA_C"/>
    <property type="match status" value="1"/>
</dbReference>
<dbReference type="SUPFAM" id="SSF52777">
    <property type="entry name" value="CoA-dependent acyltransferases"/>
    <property type="match status" value="2"/>
</dbReference>
<evidence type="ECO:0000313" key="15">
    <source>
        <dbReference type="Proteomes" id="UP001551695"/>
    </source>
</evidence>
<comment type="catalytic activity">
    <reaction evidence="3">
        <text>2 a mycocerosyl-[mycocerosic acid synthase] + a phthiodiolone = a dimycocerosyl phthiodiolone + 2 holo-[mycocerosic acid synthase].</text>
        <dbReference type="EC" id="2.3.1.282"/>
    </reaction>
</comment>
<dbReference type="GO" id="GO:0016746">
    <property type="term" value="F:acyltransferase activity"/>
    <property type="evidence" value="ECO:0007669"/>
    <property type="project" value="UniProtKB-KW"/>
</dbReference>
<evidence type="ECO:0000256" key="1">
    <source>
        <dbReference type="ARBA" id="ARBA00000026"/>
    </source>
</evidence>
<dbReference type="EC" id="2.3.1.282" evidence="5"/>
<name>A0ABV3FLM4_9NOCA</name>
<dbReference type="InterPro" id="IPR023213">
    <property type="entry name" value="CAT-like_dom_sf"/>
</dbReference>
<dbReference type="Gene3D" id="3.30.559.10">
    <property type="entry name" value="Chloramphenicol acetyltransferase-like domain"/>
    <property type="match status" value="1"/>
</dbReference>
<comment type="catalytic activity">
    <reaction evidence="1">
        <text>2 a mycocerosyl-[mycocerosic acid synthase] + a phthiocerol = a dimycocerosyl phthiocerol + 2 holo-[mycocerosic acid synthase].</text>
        <dbReference type="EC" id="2.3.1.282"/>
    </reaction>
</comment>
<dbReference type="InterPro" id="IPR031641">
    <property type="entry name" value="PapA_C"/>
</dbReference>
<evidence type="ECO:0000256" key="3">
    <source>
        <dbReference type="ARBA" id="ARBA00001907"/>
    </source>
</evidence>
<proteinExistence type="inferred from homology"/>
<evidence type="ECO:0000256" key="4">
    <source>
        <dbReference type="ARBA" id="ARBA00006558"/>
    </source>
</evidence>
<reference evidence="14 15" key="1">
    <citation type="submission" date="2024-06" db="EMBL/GenBank/DDBJ databases">
        <title>The Natural Products Discovery Center: Release of the First 8490 Sequenced Strains for Exploring Actinobacteria Biosynthetic Diversity.</title>
        <authorList>
            <person name="Kalkreuter E."/>
            <person name="Kautsar S.A."/>
            <person name="Yang D."/>
            <person name="Bader C.D."/>
            <person name="Teijaro C.N."/>
            <person name="Fluegel L."/>
            <person name="Davis C.M."/>
            <person name="Simpson J.R."/>
            <person name="Lauterbach L."/>
            <person name="Steele A.D."/>
            <person name="Gui C."/>
            <person name="Meng S."/>
            <person name="Li G."/>
            <person name="Viehrig K."/>
            <person name="Ye F."/>
            <person name="Su P."/>
            <person name="Kiefer A.F."/>
            <person name="Nichols A."/>
            <person name="Cepeda A.J."/>
            <person name="Yan W."/>
            <person name="Fan B."/>
            <person name="Jiang Y."/>
            <person name="Adhikari A."/>
            <person name="Zheng C.-J."/>
            <person name="Schuster L."/>
            <person name="Cowan T.M."/>
            <person name="Smanski M.J."/>
            <person name="Chevrette M.G."/>
            <person name="De Carvalho L.P.S."/>
            <person name="Shen B."/>
        </authorList>
    </citation>
    <scope>NUCLEOTIDE SEQUENCE [LARGE SCALE GENOMIC DNA]</scope>
    <source>
        <strain evidence="14 15">NPDC050403</strain>
    </source>
</reference>
<organism evidence="14 15">
    <name type="scientific">Nocardia aurea</name>
    <dbReference type="NCBI Taxonomy" id="2144174"/>
    <lineage>
        <taxon>Bacteria</taxon>
        <taxon>Bacillati</taxon>
        <taxon>Actinomycetota</taxon>
        <taxon>Actinomycetes</taxon>
        <taxon>Mycobacteriales</taxon>
        <taxon>Nocardiaceae</taxon>
        <taxon>Nocardia</taxon>
    </lineage>
</organism>
<dbReference type="NCBIfam" id="NF006787">
    <property type="entry name" value="PRK09294.1-1"/>
    <property type="match status" value="1"/>
</dbReference>
<protein>
    <recommendedName>
        <fullName evidence="6">Phthiocerol/phthiodiolone dimycocerosyl transferase</fullName>
        <ecNumber evidence="5">2.3.1.282</ecNumber>
    </recommendedName>
    <alternativeName>
        <fullName evidence="12">Acyltransferase PapA5</fullName>
    </alternativeName>
    <alternativeName>
        <fullName evidence="10">Phthiocerol/phthiodiolone O-acyltransferase</fullName>
    </alternativeName>
    <alternativeName>
        <fullName evidence="11">Polyketide synthase-associated protein A5</fullName>
    </alternativeName>
</protein>
<keyword evidence="7" id="KW-0443">Lipid metabolism</keyword>
<feature type="domain" description="Phthiocerol/phthiodiolone dimycocerosyl transferase C-terminal" evidence="13">
    <location>
        <begin position="191"/>
        <end position="385"/>
    </location>
</feature>
<gene>
    <name evidence="14" type="ORF">AB0I48_02040</name>
</gene>
<evidence type="ECO:0000256" key="9">
    <source>
        <dbReference type="ARBA" id="ARBA00023315"/>
    </source>
</evidence>
<evidence type="ECO:0000256" key="7">
    <source>
        <dbReference type="ARBA" id="ARBA00022516"/>
    </source>
</evidence>
<comment type="similarity">
    <text evidence="4">Belongs to the acyltransferase PapA5 family.</text>
</comment>
<accession>A0ABV3FLM4</accession>
<dbReference type="Gene3D" id="3.30.559.30">
    <property type="entry name" value="Nonribosomal peptide synthetase, condensation domain"/>
    <property type="match status" value="1"/>
</dbReference>
<sequence>MLAASEQRFVRHATYTGRTVRVEGELDTAALRAAFDALLRTYPVLTCRIGEDEAGQGHLLRPSGEHVGAWVTPGEPDEVRIPAESIDPRSRLAYLDVTVAHRSRVTLYVHHAVADAGHCVELFTRLWENYTEYVGTRSISVVPQDYPQSLEWYAAARGIVRGERSGLEDAIRVLPPEARILPPDPEIPSPPTLARPRRTVLDVETTARVVRLGRRPGVTVNGLVTAALLRAYVAETSSAAGDPVPVSCVYPVDMRSRLDPPVPAVAGTNMAGLACFAATVDPAGDIENLGEQISGRLHRDLADGTVRQSVLHFPDFFGPTMIHSLAGHIAVTNTGRVPAFTMPAGSALSEYEIVYLSAHPRPSTGASAAVTFLVYTYADRLTVGILGGGAVAARLPEAVAKHLEALAAEPVDS</sequence>
<comment type="catalytic activity">
    <reaction evidence="2">
        <text>2 a mycocerosyl-[mycocerosic acid synthase] + a phenolphthiocerol = a dimycocerosyl phenolphthiocerol + 2 holo-[mycocerosic acid synthase].</text>
        <dbReference type="EC" id="2.3.1.282"/>
    </reaction>
</comment>
<evidence type="ECO:0000256" key="5">
    <source>
        <dbReference type="ARBA" id="ARBA00012866"/>
    </source>
</evidence>
<evidence type="ECO:0000313" key="14">
    <source>
        <dbReference type="EMBL" id="MEV0706324.1"/>
    </source>
</evidence>
<evidence type="ECO:0000256" key="11">
    <source>
        <dbReference type="ARBA" id="ARBA00032317"/>
    </source>
</evidence>
<dbReference type="EMBL" id="JBFAKC010000001">
    <property type="protein sequence ID" value="MEV0706324.1"/>
    <property type="molecule type" value="Genomic_DNA"/>
</dbReference>